<dbReference type="CDD" id="cd16345">
    <property type="entry name" value="LMWP_ArsC"/>
    <property type="match status" value="1"/>
</dbReference>
<name>A0A921LTZ1_9ACTN</name>
<proteinExistence type="predicted"/>
<dbReference type="SUPFAM" id="SSF46785">
    <property type="entry name" value="Winged helix' DNA-binding domain"/>
    <property type="match status" value="1"/>
</dbReference>
<dbReference type="InterPro" id="IPR036390">
    <property type="entry name" value="WH_DNA-bd_sf"/>
</dbReference>
<gene>
    <name evidence="3" type="ORF">K8V70_08245</name>
</gene>
<dbReference type="Gene3D" id="3.40.50.2300">
    <property type="match status" value="1"/>
</dbReference>
<dbReference type="PANTHER" id="PTHR43428">
    <property type="entry name" value="ARSENATE REDUCTASE"/>
    <property type="match status" value="1"/>
</dbReference>
<organism evidence="3 4">
    <name type="scientific">Enorma phocaeensis</name>
    <dbReference type="NCBI Taxonomy" id="1871019"/>
    <lineage>
        <taxon>Bacteria</taxon>
        <taxon>Bacillati</taxon>
        <taxon>Actinomycetota</taxon>
        <taxon>Coriobacteriia</taxon>
        <taxon>Coriobacteriales</taxon>
        <taxon>Coriobacteriaceae</taxon>
        <taxon>Enorma</taxon>
    </lineage>
</organism>
<dbReference type="Pfam" id="PF01451">
    <property type="entry name" value="LMWPc"/>
    <property type="match status" value="1"/>
</dbReference>
<dbReference type="Gene3D" id="1.10.10.10">
    <property type="entry name" value="Winged helix-like DNA-binding domain superfamily/Winged helix DNA-binding domain"/>
    <property type="match status" value="1"/>
</dbReference>
<dbReference type="CDD" id="cd00090">
    <property type="entry name" value="HTH_ARSR"/>
    <property type="match status" value="1"/>
</dbReference>
<evidence type="ECO:0000259" key="2">
    <source>
        <dbReference type="PROSITE" id="PS50987"/>
    </source>
</evidence>
<dbReference type="Pfam" id="PF01022">
    <property type="entry name" value="HTH_5"/>
    <property type="match status" value="1"/>
</dbReference>
<dbReference type="GO" id="GO:0003700">
    <property type="term" value="F:DNA-binding transcription factor activity"/>
    <property type="evidence" value="ECO:0007669"/>
    <property type="project" value="InterPro"/>
</dbReference>
<keyword evidence="1" id="KW-0059">Arsenical resistance</keyword>
<dbReference type="Proteomes" id="UP000753256">
    <property type="component" value="Unassembled WGS sequence"/>
</dbReference>
<dbReference type="SUPFAM" id="SSF52788">
    <property type="entry name" value="Phosphotyrosine protein phosphatases I"/>
    <property type="match status" value="1"/>
</dbReference>
<dbReference type="AlphaFoldDB" id="A0A921LTZ1"/>
<evidence type="ECO:0000256" key="1">
    <source>
        <dbReference type="ARBA" id="ARBA00022849"/>
    </source>
</evidence>
<dbReference type="SMART" id="SM00418">
    <property type="entry name" value="HTH_ARSR"/>
    <property type="match status" value="1"/>
</dbReference>
<dbReference type="SMART" id="SM00226">
    <property type="entry name" value="LMWPc"/>
    <property type="match status" value="1"/>
</dbReference>
<dbReference type="PANTHER" id="PTHR43428:SF1">
    <property type="entry name" value="ARSENATE REDUCTASE"/>
    <property type="match status" value="1"/>
</dbReference>
<dbReference type="EMBL" id="DYUZ01000029">
    <property type="protein sequence ID" value="HJG37831.1"/>
    <property type="molecule type" value="Genomic_DNA"/>
</dbReference>
<dbReference type="InterPro" id="IPR023485">
    <property type="entry name" value="Ptyr_pPase"/>
</dbReference>
<reference evidence="3" key="1">
    <citation type="journal article" date="2021" name="PeerJ">
        <title>Extensive microbial diversity within the chicken gut microbiome revealed by metagenomics and culture.</title>
        <authorList>
            <person name="Gilroy R."/>
            <person name="Ravi A."/>
            <person name="Getino M."/>
            <person name="Pursley I."/>
            <person name="Horton D.L."/>
            <person name="Alikhan N.F."/>
            <person name="Baker D."/>
            <person name="Gharbi K."/>
            <person name="Hall N."/>
            <person name="Watson M."/>
            <person name="Adriaenssens E.M."/>
            <person name="Foster-Nyarko E."/>
            <person name="Jarju S."/>
            <person name="Secka A."/>
            <person name="Antonio M."/>
            <person name="Oren A."/>
            <person name="Chaudhuri R.R."/>
            <person name="La Ragione R."/>
            <person name="Hildebrand F."/>
            <person name="Pallen M.J."/>
        </authorList>
    </citation>
    <scope>NUCLEOTIDE SEQUENCE</scope>
    <source>
        <strain evidence="3">ChiHjej13B12-9602</strain>
    </source>
</reference>
<comment type="caution">
    <text evidence="3">The sequence shown here is derived from an EMBL/GenBank/DDBJ whole genome shotgun (WGS) entry which is preliminary data.</text>
</comment>
<dbReference type="InterPro" id="IPR011991">
    <property type="entry name" value="ArsR-like_HTH"/>
</dbReference>
<dbReference type="RefSeq" id="WP_273190856.1">
    <property type="nucleotide sequence ID" value="NZ_DYUZ01000029.1"/>
</dbReference>
<dbReference type="PRINTS" id="PR00778">
    <property type="entry name" value="HTHARSR"/>
</dbReference>
<evidence type="ECO:0000313" key="4">
    <source>
        <dbReference type="Proteomes" id="UP000753256"/>
    </source>
</evidence>
<dbReference type="NCBIfam" id="NF033788">
    <property type="entry name" value="HTH_metalloreg"/>
    <property type="match status" value="1"/>
</dbReference>
<reference evidence="3" key="2">
    <citation type="submission" date="2021-09" db="EMBL/GenBank/DDBJ databases">
        <authorList>
            <person name="Gilroy R."/>
        </authorList>
    </citation>
    <scope>NUCLEOTIDE SEQUENCE</scope>
    <source>
        <strain evidence="3">ChiHjej13B12-9602</strain>
    </source>
</reference>
<sequence length="233" mass="25843">MSDLPTVAFVCTHNACRSQIAEAVARIWADGAVIPYSAGTHPVERVNPDALRVLHDRYGIDASTQRPKALDTLPNIDILITMGCGVACPTLPAQHREDWGLEDPTGQEDKAFIATIDAIIERTLDLRERIRANHLEGSPELTRHRVARRFKALADPTRLHVVQLLVQHDELCACKLLPHLGIGQPTLSHHMAQLCSEGLVIPRKDGRWTHYRLNRCALASMRDALGKDLEGGR</sequence>
<dbReference type="InterPro" id="IPR036196">
    <property type="entry name" value="Ptyr_pPase_sf"/>
</dbReference>
<dbReference type="InterPro" id="IPR036388">
    <property type="entry name" value="WH-like_DNA-bd_sf"/>
</dbReference>
<dbReference type="PROSITE" id="PS50987">
    <property type="entry name" value="HTH_ARSR_2"/>
    <property type="match status" value="1"/>
</dbReference>
<evidence type="ECO:0000313" key="3">
    <source>
        <dbReference type="EMBL" id="HJG37831.1"/>
    </source>
</evidence>
<dbReference type="InterPro" id="IPR001845">
    <property type="entry name" value="HTH_ArsR_DNA-bd_dom"/>
</dbReference>
<dbReference type="GO" id="GO:0046685">
    <property type="term" value="P:response to arsenic-containing substance"/>
    <property type="evidence" value="ECO:0007669"/>
    <property type="project" value="UniProtKB-KW"/>
</dbReference>
<accession>A0A921LTZ1</accession>
<protein>
    <submittedName>
        <fullName evidence="3">Metalloregulator ArsR/SmtB family transcription factor</fullName>
    </submittedName>
</protein>
<feature type="domain" description="HTH arsR-type" evidence="2">
    <location>
        <begin position="138"/>
        <end position="233"/>
    </location>
</feature>